<evidence type="ECO:0000313" key="1">
    <source>
        <dbReference type="EMBL" id="MBB4016735.1"/>
    </source>
</evidence>
<organism evidence="1 2">
    <name type="scientific">Chelatococcus caeni</name>
    <dbReference type="NCBI Taxonomy" id="1348468"/>
    <lineage>
        <taxon>Bacteria</taxon>
        <taxon>Pseudomonadati</taxon>
        <taxon>Pseudomonadota</taxon>
        <taxon>Alphaproteobacteria</taxon>
        <taxon>Hyphomicrobiales</taxon>
        <taxon>Chelatococcaceae</taxon>
        <taxon>Chelatococcus</taxon>
    </lineage>
</organism>
<name>A0A840BTL0_9HYPH</name>
<reference evidence="1 2" key="1">
    <citation type="submission" date="2020-08" db="EMBL/GenBank/DDBJ databases">
        <title>Genomic Encyclopedia of Type Strains, Phase IV (KMG-IV): sequencing the most valuable type-strain genomes for metagenomic binning, comparative biology and taxonomic classification.</title>
        <authorList>
            <person name="Goeker M."/>
        </authorList>
    </citation>
    <scope>NUCLEOTIDE SEQUENCE [LARGE SCALE GENOMIC DNA]</scope>
    <source>
        <strain evidence="1 2">DSM 103737</strain>
    </source>
</reference>
<sequence>MSETKLFRTTDKAGWWVAGRKIPAEKIDGAVRPKVGHELRLTEAEAKYELLSGVIERPAATPTTKRKD</sequence>
<protein>
    <submittedName>
        <fullName evidence="1">Uncharacterized protein</fullName>
    </submittedName>
</protein>
<dbReference type="EMBL" id="JACIEN010000001">
    <property type="protein sequence ID" value="MBB4016735.1"/>
    <property type="molecule type" value="Genomic_DNA"/>
</dbReference>
<keyword evidence="2" id="KW-1185">Reference proteome</keyword>
<comment type="caution">
    <text evidence="1">The sequence shown here is derived from an EMBL/GenBank/DDBJ whole genome shotgun (WGS) entry which is preliminary data.</text>
</comment>
<evidence type="ECO:0000313" key="2">
    <source>
        <dbReference type="Proteomes" id="UP000577362"/>
    </source>
</evidence>
<dbReference type="Proteomes" id="UP000577362">
    <property type="component" value="Unassembled WGS sequence"/>
</dbReference>
<accession>A0A840BTL0</accession>
<dbReference type="RefSeq" id="WP_183316274.1">
    <property type="nucleotide sequence ID" value="NZ_JACIEN010000001.1"/>
</dbReference>
<dbReference type="AlphaFoldDB" id="A0A840BTL0"/>
<gene>
    <name evidence="1" type="ORF">GGR16_001741</name>
</gene>
<proteinExistence type="predicted"/>